<dbReference type="GO" id="GO:0016811">
    <property type="term" value="F:hydrolase activity, acting on carbon-nitrogen (but not peptide) bonds, in linear amides"/>
    <property type="evidence" value="ECO:0007669"/>
    <property type="project" value="InterPro"/>
</dbReference>
<dbReference type="PROSITE" id="PS50263">
    <property type="entry name" value="CN_HYDROLASE"/>
    <property type="match status" value="1"/>
</dbReference>
<dbReference type="InterPro" id="IPR036526">
    <property type="entry name" value="C-N_Hydrolase_sf"/>
</dbReference>
<protein>
    <submittedName>
        <fullName evidence="3">FIG003879: Uncharacterized subgroup of the nitrilase superfamily</fullName>
    </submittedName>
</protein>
<sequence>MMKKLAAIQMSSGPNIQANLDDASKLLAQAASQGAELIVLPENFSQMPKDDEERVANAEIMGEGKVQEFLSAQAIKNNCWIVGGTLPIKSDEKGKAYSSSLLYNNKGVQIARYDKIHLFDVIIEESNEIYNESLTTAAGDEIVVVDTPLGRLGLSVCYDLRFPELYRTMIDQGMEICAIPSAFTAVTGQSHWGTLIRARAIENQCYVVASAQGGYHISNRQTYGHSMVVSPWGNVLGSVGTGPGVVITEMDRSVLETTRSKFQVLNHRKLNCRMI</sequence>
<dbReference type="PANTHER" id="PTHR23088:SF27">
    <property type="entry name" value="DEAMINATED GLUTATHIONE AMIDASE"/>
    <property type="match status" value="1"/>
</dbReference>
<reference evidence="3" key="1">
    <citation type="submission" date="2018-06" db="EMBL/GenBank/DDBJ databases">
        <authorList>
            <person name="Zhirakovskaya E."/>
        </authorList>
    </citation>
    <scope>NUCLEOTIDE SEQUENCE</scope>
</reference>
<evidence type="ECO:0000256" key="1">
    <source>
        <dbReference type="ARBA" id="ARBA00022801"/>
    </source>
</evidence>
<keyword evidence="1" id="KW-0378">Hydrolase</keyword>
<accession>A0A3B0XJJ8</accession>
<dbReference type="InterPro" id="IPR001110">
    <property type="entry name" value="UPF0012_CS"/>
</dbReference>
<dbReference type="Gene3D" id="3.60.110.10">
    <property type="entry name" value="Carbon-nitrogen hydrolase"/>
    <property type="match status" value="1"/>
</dbReference>
<proteinExistence type="predicted"/>
<dbReference type="Pfam" id="PF00795">
    <property type="entry name" value="CN_hydrolase"/>
    <property type="match status" value="1"/>
</dbReference>
<dbReference type="EMBL" id="UOFF01000263">
    <property type="protein sequence ID" value="VAW56626.1"/>
    <property type="molecule type" value="Genomic_DNA"/>
</dbReference>
<dbReference type="PANTHER" id="PTHR23088">
    <property type="entry name" value="NITRILASE-RELATED"/>
    <property type="match status" value="1"/>
</dbReference>
<feature type="domain" description="CN hydrolase" evidence="2">
    <location>
        <begin position="3"/>
        <end position="252"/>
    </location>
</feature>
<name>A0A3B0XJJ8_9ZZZZ</name>
<dbReference type="SUPFAM" id="SSF56317">
    <property type="entry name" value="Carbon-nitrogen hydrolase"/>
    <property type="match status" value="1"/>
</dbReference>
<dbReference type="PROSITE" id="PS01227">
    <property type="entry name" value="UPF0012"/>
    <property type="match status" value="1"/>
</dbReference>
<dbReference type="InterPro" id="IPR003010">
    <property type="entry name" value="C-N_Hydrolase"/>
</dbReference>
<evidence type="ECO:0000313" key="3">
    <source>
        <dbReference type="EMBL" id="VAW56626.1"/>
    </source>
</evidence>
<dbReference type="InterPro" id="IPR045254">
    <property type="entry name" value="Nit1/2_C-N_Hydrolase"/>
</dbReference>
<dbReference type="AlphaFoldDB" id="A0A3B0XJJ8"/>
<dbReference type="CDD" id="cd07572">
    <property type="entry name" value="nit"/>
    <property type="match status" value="1"/>
</dbReference>
<organism evidence="3">
    <name type="scientific">hydrothermal vent metagenome</name>
    <dbReference type="NCBI Taxonomy" id="652676"/>
    <lineage>
        <taxon>unclassified sequences</taxon>
        <taxon>metagenomes</taxon>
        <taxon>ecological metagenomes</taxon>
    </lineage>
</organism>
<gene>
    <name evidence="3" type="ORF">MNBD_GAMMA07-2475</name>
</gene>
<evidence type="ECO:0000259" key="2">
    <source>
        <dbReference type="PROSITE" id="PS50263"/>
    </source>
</evidence>